<dbReference type="AlphaFoldDB" id="A0A2X5NXH2"/>
<proteinExistence type="predicted"/>
<evidence type="ECO:0000313" key="2">
    <source>
        <dbReference type="Proteomes" id="UP000248758"/>
    </source>
</evidence>
<reference evidence="1 2" key="1">
    <citation type="submission" date="2018-06" db="EMBL/GenBank/DDBJ databases">
        <authorList>
            <consortium name="Pathogen Informatics"/>
            <person name="Doyle S."/>
        </authorList>
    </citation>
    <scope>NUCLEOTIDE SEQUENCE [LARGE SCALE GENOMIC DNA]</scope>
    <source>
        <strain evidence="1 2">NCTC11468</strain>
    </source>
</reference>
<accession>A0A2X5NXH2</accession>
<evidence type="ECO:0000313" key="1">
    <source>
        <dbReference type="EMBL" id="SQK77357.1"/>
    </source>
</evidence>
<gene>
    <name evidence="1" type="ORF">NCTC11468_03726</name>
</gene>
<dbReference type="Proteomes" id="UP000248758">
    <property type="component" value="Chromosome 1"/>
</dbReference>
<protein>
    <submittedName>
        <fullName evidence="1">Uncharacterized protein</fullName>
    </submittedName>
</protein>
<name>A0A2X5NXH2_9GAMM</name>
<dbReference type="KEGG" id="tpty:NCTC11468_03726"/>
<organism evidence="1 2">
    <name type="scientific">Tatumella ptyseos</name>
    <dbReference type="NCBI Taxonomy" id="82987"/>
    <lineage>
        <taxon>Bacteria</taxon>
        <taxon>Pseudomonadati</taxon>
        <taxon>Pseudomonadota</taxon>
        <taxon>Gammaproteobacteria</taxon>
        <taxon>Enterobacterales</taxon>
        <taxon>Erwiniaceae</taxon>
        <taxon>Tatumella</taxon>
    </lineage>
</organism>
<sequence>MFPEIIARKISVGRGRGSIIFSFIPSCEAHASQREIFRYFLRSRVFKRLEFSFDLYGFFIVIFDCQG</sequence>
<dbReference type="EMBL" id="LS483499">
    <property type="protein sequence ID" value="SQK77357.1"/>
    <property type="molecule type" value="Genomic_DNA"/>
</dbReference>